<organism evidence="3 4">
    <name type="scientific">Tripterygium wilfordii</name>
    <name type="common">Thunder God vine</name>
    <dbReference type="NCBI Taxonomy" id="458696"/>
    <lineage>
        <taxon>Eukaryota</taxon>
        <taxon>Viridiplantae</taxon>
        <taxon>Streptophyta</taxon>
        <taxon>Embryophyta</taxon>
        <taxon>Tracheophyta</taxon>
        <taxon>Spermatophyta</taxon>
        <taxon>Magnoliopsida</taxon>
        <taxon>eudicotyledons</taxon>
        <taxon>Gunneridae</taxon>
        <taxon>Pentapetalae</taxon>
        <taxon>rosids</taxon>
        <taxon>fabids</taxon>
        <taxon>Celastrales</taxon>
        <taxon>Celastraceae</taxon>
        <taxon>Tripterygium</taxon>
    </lineage>
</organism>
<comment type="caution">
    <text evidence="3">The sequence shown here is derived from an EMBL/GenBank/DDBJ whole genome shotgun (WGS) entry which is preliminary data.</text>
</comment>
<evidence type="ECO:0000313" key="3">
    <source>
        <dbReference type="EMBL" id="KAF5728759.1"/>
    </source>
</evidence>
<dbReference type="InParanoid" id="A0A7J7C3M3"/>
<proteinExistence type="predicted"/>
<dbReference type="InterPro" id="IPR012677">
    <property type="entry name" value="Nucleotide-bd_a/b_plait_sf"/>
</dbReference>
<keyword evidence="4" id="KW-1185">Reference proteome</keyword>
<feature type="domain" description="RRM" evidence="2">
    <location>
        <begin position="20"/>
        <end position="103"/>
    </location>
</feature>
<dbReference type="AlphaFoldDB" id="A0A7J7C3M3"/>
<keyword evidence="1" id="KW-0694">RNA-binding</keyword>
<reference evidence="3 4" key="1">
    <citation type="journal article" date="2020" name="Nat. Commun.">
        <title>Genome of Tripterygium wilfordii and identification of cytochrome P450 involved in triptolide biosynthesis.</title>
        <authorList>
            <person name="Tu L."/>
            <person name="Su P."/>
            <person name="Zhang Z."/>
            <person name="Gao L."/>
            <person name="Wang J."/>
            <person name="Hu T."/>
            <person name="Zhou J."/>
            <person name="Zhang Y."/>
            <person name="Zhao Y."/>
            <person name="Liu Y."/>
            <person name="Song Y."/>
            <person name="Tong Y."/>
            <person name="Lu Y."/>
            <person name="Yang J."/>
            <person name="Xu C."/>
            <person name="Jia M."/>
            <person name="Peters R.J."/>
            <person name="Huang L."/>
            <person name="Gao W."/>
        </authorList>
    </citation>
    <scope>NUCLEOTIDE SEQUENCE [LARGE SCALE GENOMIC DNA]</scope>
    <source>
        <strain evidence="4">cv. XIE 37</strain>
        <tissue evidence="3">Leaf</tissue>
    </source>
</reference>
<dbReference type="OrthoDB" id="1913496at2759"/>
<dbReference type="InterPro" id="IPR000504">
    <property type="entry name" value="RRM_dom"/>
</dbReference>
<dbReference type="PANTHER" id="PTHR36309">
    <property type="entry name" value="RNA-BINDING (RRM/RBD/RNP MOTIFS) FAMILY PROTEIN"/>
    <property type="match status" value="1"/>
</dbReference>
<dbReference type="Proteomes" id="UP000593562">
    <property type="component" value="Unassembled WGS sequence"/>
</dbReference>
<dbReference type="PROSITE" id="PS50102">
    <property type="entry name" value="RRM"/>
    <property type="match status" value="1"/>
</dbReference>
<protein>
    <recommendedName>
        <fullName evidence="2">RRM domain-containing protein</fullName>
    </recommendedName>
</protein>
<evidence type="ECO:0000259" key="2">
    <source>
        <dbReference type="PROSITE" id="PS50102"/>
    </source>
</evidence>
<dbReference type="FunCoup" id="A0A7J7C3M3">
    <property type="interactions" value="1481"/>
</dbReference>
<dbReference type="InterPro" id="IPR035979">
    <property type="entry name" value="RBD_domain_sf"/>
</dbReference>
<dbReference type="Pfam" id="PF00076">
    <property type="entry name" value="RRM_1"/>
    <property type="match status" value="1"/>
</dbReference>
<evidence type="ECO:0000256" key="1">
    <source>
        <dbReference type="PROSITE-ProRule" id="PRU00176"/>
    </source>
</evidence>
<gene>
    <name evidence="3" type="ORF">HS088_TW21G00911</name>
</gene>
<dbReference type="Gene3D" id="3.30.70.330">
    <property type="match status" value="1"/>
</dbReference>
<accession>A0A7J7C3M3</accession>
<sequence length="200" mass="22854">MASKAEAEADYSLFEEKVRRTVYVDNLTPQATESVLRTAFNQFGSVRSVQLIPNYLEPKTIPQCALVEMEKPDQAKEIISILAQYPFMISGMPRPVRARAAEPGMFDDRPTLPGLKVRWRWLEPNDPKFEVATKLKGMTRRHASEASFLLKSQLDQEEMLAKEQAASLKANYKKYEMLDGLKTDRTAHHLAHHYNMGLKD</sequence>
<name>A0A7J7C3M3_TRIWF</name>
<dbReference type="PANTHER" id="PTHR36309:SF1">
    <property type="entry name" value="RNA-BINDING (RRM_RBD_RNP MOTIFS) FAMILY PROTEIN"/>
    <property type="match status" value="1"/>
</dbReference>
<dbReference type="GO" id="GO:0003723">
    <property type="term" value="F:RNA binding"/>
    <property type="evidence" value="ECO:0007669"/>
    <property type="project" value="UniProtKB-UniRule"/>
</dbReference>
<evidence type="ECO:0000313" key="4">
    <source>
        <dbReference type="Proteomes" id="UP000593562"/>
    </source>
</evidence>
<dbReference type="InterPro" id="IPR053316">
    <property type="entry name" value="Epigenetic_reg_gene_expr"/>
</dbReference>
<dbReference type="EMBL" id="JAAARO010000021">
    <property type="protein sequence ID" value="KAF5728759.1"/>
    <property type="molecule type" value="Genomic_DNA"/>
</dbReference>
<dbReference type="SUPFAM" id="SSF54928">
    <property type="entry name" value="RNA-binding domain, RBD"/>
    <property type="match status" value="1"/>
</dbReference>
<dbReference type="CDD" id="cd00590">
    <property type="entry name" value="RRM_SF"/>
    <property type="match status" value="1"/>
</dbReference>
<dbReference type="SMART" id="SM00360">
    <property type="entry name" value="RRM"/>
    <property type="match status" value="1"/>
</dbReference>